<dbReference type="OrthoDB" id="2418900at2759"/>
<name>A0A9P6B9F7_9AGAM</name>
<proteinExistence type="predicted"/>
<sequence length="102" mass="11312">KLPKGATLLSVIIASDETHLTNYLGDKTMHAVYITLANIHDNIWRKPSFGAWMLLAQLPTSKFSNMTFDASGTKAEAQCMPGILKQQLFHEALKIMLEPLAI</sequence>
<protein>
    <submittedName>
        <fullName evidence="1">Uncharacterized protein</fullName>
    </submittedName>
</protein>
<feature type="non-terminal residue" evidence="1">
    <location>
        <position position="1"/>
    </location>
</feature>
<dbReference type="Proteomes" id="UP000886523">
    <property type="component" value="Unassembled WGS sequence"/>
</dbReference>
<gene>
    <name evidence="1" type="ORF">BS47DRAFT_1287505</name>
</gene>
<accession>A0A9P6B9F7</accession>
<dbReference type="InterPro" id="IPR041078">
    <property type="entry name" value="Plavaka"/>
</dbReference>
<reference evidence="1" key="1">
    <citation type="journal article" date="2020" name="Nat. Commun.">
        <title>Large-scale genome sequencing of mycorrhizal fungi provides insights into the early evolution of symbiotic traits.</title>
        <authorList>
            <person name="Miyauchi S."/>
            <person name="Kiss E."/>
            <person name="Kuo A."/>
            <person name="Drula E."/>
            <person name="Kohler A."/>
            <person name="Sanchez-Garcia M."/>
            <person name="Morin E."/>
            <person name="Andreopoulos B."/>
            <person name="Barry K.W."/>
            <person name="Bonito G."/>
            <person name="Buee M."/>
            <person name="Carver A."/>
            <person name="Chen C."/>
            <person name="Cichocki N."/>
            <person name="Clum A."/>
            <person name="Culley D."/>
            <person name="Crous P.W."/>
            <person name="Fauchery L."/>
            <person name="Girlanda M."/>
            <person name="Hayes R.D."/>
            <person name="Keri Z."/>
            <person name="LaButti K."/>
            <person name="Lipzen A."/>
            <person name="Lombard V."/>
            <person name="Magnuson J."/>
            <person name="Maillard F."/>
            <person name="Murat C."/>
            <person name="Nolan M."/>
            <person name="Ohm R.A."/>
            <person name="Pangilinan J."/>
            <person name="Pereira M.F."/>
            <person name="Perotto S."/>
            <person name="Peter M."/>
            <person name="Pfister S."/>
            <person name="Riley R."/>
            <person name="Sitrit Y."/>
            <person name="Stielow J.B."/>
            <person name="Szollosi G."/>
            <person name="Zifcakova L."/>
            <person name="Stursova M."/>
            <person name="Spatafora J.W."/>
            <person name="Tedersoo L."/>
            <person name="Vaario L.M."/>
            <person name="Yamada A."/>
            <person name="Yan M."/>
            <person name="Wang P."/>
            <person name="Xu J."/>
            <person name="Bruns T."/>
            <person name="Baldrian P."/>
            <person name="Vilgalys R."/>
            <person name="Dunand C."/>
            <person name="Henrissat B."/>
            <person name="Grigoriev I.V."/>
            <person name="Hibbett D."/>
            <person name="Nagy L.G."/>
            <person name="Martin F.M."/>
        </authorList>
    </citation>
    <scope>NUCLEOTIDE SEQUENCE</scope>
    <source>
        <strain evidence="1">UP504</strain>
    </source>
</reference>
<dbReference type="AlphaFoldDB" id="A0A9P6B9F7"/>
<dbReference type="Pfam" id="PF18759">
    <property type="entry name" value="Plavaka"/>
    <property type="match status" value="1"/>
</dbReference>
<comment type="caution">
    <text evidence="1">The sequence shown here is derived from an EMBL/GenBank/DDBJ whole genome shotgun (WGS) entry which is preliminary data.</text>
</comment>
<evidence type="ECO:0000313" key="1">
    <source>
        <dbReference type="EMBL" id="KAF9520188.1"/>
    </source>
</evidence>
<keyword evidence="2" id="KW-1185">Reference proteome</keyword>
<organism evidence="1 2">
    <name type="scientific">Hydnum rufescens UP504</name>
    <dbReference type="NCBI Taxonomy" id="1448309"/>
    <lineage>
        <taxon>Eukaryota</taxon>
        <taxon>Fungi</taxon>
        <taxon>Dikarya</taxon>
        <taxon>Basidiomycota</taxon>
        <taxon>Agaricomycotina</taxon>
        <taxon>Agaricomycetes</taxon>
        <taxon>Cantharellales</taxon>
        <taxon>Hydnaceae</taxon>
        <taxon>Hydnum</taxon>
    </lineage>
</organism>
<evidence type="ECO:0000313" key="2">
    <source>
        <dbReference type="Proteomes" id="UP000886523"/>
    </source>
</evidence>
<dbReference type="EMBL" id="MU128913">
    <property type="protein sequence ID" value="KAF9520188.1"/>
    <property type="molecule type" value="Genomic_DNA"/>
</dbReference>